<dbReference type="EMBL" id="UINC01059015">
    <property type="protein sequence ID" value="SVB81952.1"/>
    <property type="molecule type" value="Genomic_DNA"/>
</dbReference>
<reference evidence="1" key="1">
    <citation type="submission" date="2018-05" db="EMBL/GenBank/DDBJ databases">
        <authorList>
            <person name="Lanie J.A."/>
            <person name="Ng W.-L."/>
            <person name="Kazmierczak K.M."/>
            <person name="Andrzejewski T.M."/>
            <person name="Davidsen T.M."/>
            <person name="Wayne K.J."/>
            <person name="Tettelin H."/>
            <person name="Glass J.I."/>
            <person name="Rusch D."/>
            <person name="Podicherti R."/>
            <person name="Tsui H.-C.T."/>
            <person name="Winkler M.E."/>
        </authorList>
    </citation>
    <scope>NUCLEOTIDE SEQUENCE</scope>
</reference>
<organism evidence="1">
    <name type="scientific">marine metagenome</name>
    <dbReference type="NCBI Taxonomy" id="408172"/>
    <lineage>
        <taxon>unclassified sequences</taxon>
        <taxon>metagenomes</taxon>
        <taxon>ecological metagenomes</taxon>
    </lineage>
</organism>
<dbReference type="InterPro" id="IPR021383">
    <property type="entry name" value="DUF3015"/>
</dbReference>
<proteinExistence type="predicted"/>
<accession>A0A382H464</accession>
<dbReference type="AlphaFoldDB" id="A0A382H464"/>
<gene>
    <name evidence="1" type="ORF">METZ01_LOCUS234806</name>
</gene>
<name>A0A382H464_9ZZZZ</name>
<protein>
    <recommendedName>
        <fullName evidence="2">DUF3015 domain-containing protein</fullName>
    </recommendedName>
</protein>
<evidence type="ECO:0000313" key="1">
    <source>
        <dbReference type="EMBL" id="SVB81952.1"/>
    </source>
</evidence>
<evidence type="ECO:0008006" key="2">
    <source>
        <dbReference type="Google" id="ProtNLM"/>
    </source>
</evidence>
<dbReference type="Pfam" id="PF11220">
    <property type="entry name" value="DUF3015"/>
    <property type="match status" value="1"/>
</dbReference>
<sequence>MQSSFKKVLFLFLITFASNALACHEGDFESTGKGHHKWGKSVGLFQYTENITISVSTSTSCDFYTAFLDSQYDFIQEQVAYGHGPHLDALAMITGCDEQVRTKFSQTLRVNYTELFGDHRNPQALRNGIEKLIDSNSTLKLSCRKV</sequence>